<gene>
    <name evidence="6" type="ORF">BCR38DRAFT_327757</name>
</gene>
<evidence type="ECO:0000256" key="5">
    <source>
        <dbReference type="SAM" id="Phobius"/>
    </source>
</evidence>
<dbReference type="OrthoDB" id="5982228at2759"/>
<feature type="transmembrane region" description="Helical" evidence="5">
    <location>
        <begin position="149"/>
        <end position="173"/>
    </location>
</feature>
<keyword evidence="4 5" id="KW-0472">Membrane</keyword>
<keyword evidence="7" id="KW-1185">Reference proteome</keyword>
<feature type="non-terminal residue" evidence="6">
    <location>
        <position position="1"/>
    </location>
</feature>
<comment type="caution">
    <text evidence="6">The sequence shown here is derived from an EMBL/GenBank/DDBJ whole genome shotgun (WGS) entry which is preliminary data.</text>
</comment>
<proteinExistence type="predicted"/>
<keyword evidence="2 5" id="KW-0812">Transmembrane</keyword>
<feature type="transmembrane region" description="Helical" evidence="5">
    <location>
        <begin position="119"/>
        <end position="137"/>
    </location>
</feature>
<evidence type="ECO:0000313" key="7">
    <source>
        <dbReference type="Proteomes" id="UP000193689"/>
    </source>
</evidence>
<feature type="transmembrane region" description="Helical" evidence="5">
    <location>
        <begin position="437"/>
        <end position="459"/>
    </location>
</feature>
<evidence type="ECO:0000256" key="4">
    <source>
        <dbReference type="ARBA" id="ARBA00023136"/>
    </source>
</evidence>
<feature type="transmembrane region" description="Helical" evidence="5">
    <location>
        <begin position="249"/>
        <end position="273"/>
    </location>
</feature>
<evidence type="ECO:0000313" key="6">
    <source>
        <dbReference type="EMBL" id="ORY67616.1"/>
    </source>
</evidence>
<protein>
    <submittedName>
        <fullName evidence="6">Amino acid/polyamine transporter I</fullName>
    </submittedName>
</protein>
<sequence length="499" mass="53197">KLGVLSTINVILGKTLGVSAYTVPSAIFEGVGSVGMALSLWIIGAIISFCGMAVYLDLGTAMPKSGGERVYLERIFRKPYMLATFMFMSYAVLLGFSTPNAIVLGDYVLYALGIQRNRWNVRAIAVLAVSVLCYIHARHPKLGLKLINILGVGKLVILVIVILSGIAGGLMGVGRLGAVLEGRRFDVPFSVDPTLSTAQRNFSNIWAGSSMQPYDYATALLKVVYCFRGYSTANQVLSDVKNPVRTLKVAAPVALGVASLSYLAINIAFFLVVDKADFKSSGIVVAGTFFCNVFGQSVGTHILPLFVVISAAGNIAATSFSQARVNEELAKDGLLPGSKLWATKPSTAVSLDQLNEPFKKTRLPLPGSDTPTTPSRGLLLHWLVSASVIVLPPPGRIYNFLVDIGGYPVSAISVAVSLGLWYLHATPSERWSSPHPANCISIVVFAASNCVLLVFPWIPPQRSGTGEQGQGEGDGFPSYAYPATALAVLGSGAVYWGWW</sequence>
<dbReference type="PIRSF" id="PIRSF006060">
    <property type="entry name" value="AA_transporter"/>
    <property type="match status" value="1"/>
</dbReference>
<organism evidence="6 7">
    <name type="scientific">Pseudomassariella vexata</name>
    <dbReference type="NCBI Taxonomy" id="1141098"/>
    <lineage>
        <taxon>Eukaryota</taxon>
        <taxon>Fungi</taxon>
        <taxon>Dikarya</taxon>
        <taxon>Ascomycota</taxon>
        <taxon>Pezizomycotina</taxon>
        <taxon>Sordariomycetes</taxon>
        <taxon>Xylariomycetidae</taxon>
        <taxon>Amphisphaeriales</taxon>
        <taxon>Pseudomassariaceae</taxon>
        <taxon>Pseudomassariella</taxon>
    </lineage>
</organism>
<dbReference type="STRING" id="1141098.A0A1Y2E8L1"/>
<dbReference type="RefSeq" id="XP_040718240.1">
    <property type="nucleotide sequence ID" value="XM_040854831.1"/>
</dbReference>
<evidence type="ECO:0000256" key="3">
    <source>
        <dbReference type="ARBA" id="ARBA00022989"/>
    </source>
</evidence>
<reference evidence="6 7" key="1">
    <citation type="submission" date="2016-07" db="EMBL/GenBank/DDBJ databases">
        <title>Pervasive Adenine N6-methylation of Active Genes in Fungi.</title>
        <authorList>
            <consortium name="DOE Joint Genome Institute"/>
            <person name="Mondo S.J."/>
            <person name="Dannebaum R.O."/>
            <person name="Kuo R.C."/>
            <person name="Labutti K."/>
            <person name="Haridas S."/>
            <person name="Kuo A."/>
            <person name="Salamov A."/>
            <person name="Ahrendt S.R."/>
            <person name="Lipzen A."/>
            <person name="Sullivan W."/>
            <person name="Andreopoulos W.B."/>
            <person name="Clum A."/>
            <person name="Lindquist E."/>
            <person name="Daum C."/>
            <person name="Ramamoorthy G.K."/>
            <person name="Gryganskyi A."/>
            <person name="Culley D."/>
            <person name="Magnuson J.K."/>
            <person name="James T.Y."/>
            <person name="O'Malley M.A."/>
            <person name="Stajich J.E."/>
            <person name="Spatafora J.W."/>
            <person name="Visel A."/>
            <person name="Grigoriev I.V."/>
        </authorList>
    </citation>
    <scope>NUCLEOTIDE SEQUENCE [LARGE SCALE GENOMIC DNA]</scope>
    <source>
        <strain evidence="6 7">CBS 129021</strain>
    </source>
</reference>
<dbReference type="InterPro" id="IPR050598">
    <property type="entry name" value="AminoAcid_Transporter"/>
</dbReference>
<evidence type="ECO:0000256" key="2">
    <source>
        <dbReference type="ARBA" id="ARBA00022692"/>
    </source>
</evidence>
<evidence type="ECO:0000256" key="1">
    <source>
        <dbReference type="ARBA" id="ARBA00004141"/>
    </source>
</evidence>
<feature type="transmembrane region" description="Helical" evidence="5">
    <location>
        <begin position="404"/>
        <end position="425"/>
    </location>
</feature>
<dbReference type="Pfam" id="PF13520">
    <property type="entry name" value="AA_permease_2"/>
    <property type="match status" value="1"/>
</dbReference>
<dbReference type="GO" id="GO:0016020">
    <property type="term" value="C:membrane"/>
    <property type="evidence" value="ECO:0007669"/>
    <property type="project" value="UniProtKB-SubCell"/>
</dbReference>
<dbReference type="EMBL" id="MCFJ01000004">
    <property type="protein sequence ID" value="ORY67616.1"/>
    <property type="molecule type" value="Genomic_DNA"/>
</dbReference>
<feature type="transmembrane region" description="Helical" evidence="5">
    <location>
        <begin position="479"/>
        <end position="498"/>
    </location>
</feature>
<feature type="non-terminal residue" evidence="6">
    <location>
        <position position="499"/>
    </location>
</feature>
<dbReference type="PANTHER" id="PTHR11785">
    <property type="entry name" value="AMINO ACID TRANSPORTER"/>
    <property type="match status" value="1"/>
</dbReference>
<dbReference type="AlphaFoldDB" id="A0A1Y2E8L1"/>
<feature type="transmembrane region" description="Helical" evidence="5">
    <location>
        <begin position="378"/>
        <end position="398"/>
    </location>
</feature>
<comment type="subcellular location">
    <subcellularLocation>
        <location evidence="1">Membrane</location>
        <topology evidence="1">Multi-pass membrane protein</topology>
    </subcellularLocation>
</comment>
<dbReference type="Proteomes" id="UP000193689">
    <property type="component" value="Unassembled WGS sequence"/>
</dbReference>
<feature type="transmembrane region" description="Helical" evidence="5">
    <location>
        <begin position="38"/>
        <end position="58"/>
    </location>
</feature>
<dbReference type="GO" id="GO:0015179">
    <property type="term" value="F:L-amino acid transmembrane transporter activity"/>
    <property type="evidence" value="ECO:0007669"/>
    <property type="project" value="TreeGrafter"/>
</dbReference>
<dbReference type="InterPro" id="IPR002293">
    <property type="entry name" value="AA/rel_permease1"/>
</dbReference>
<name>A0A1Y2E8L1_9PEZI</name>
<dbReference type="PANTHER" id="PTHR11785:SF382">
    <property type="entry name" value="LOW-AFFINITY METHIONINE PERMEASE"/>
    <property type="match status" value="1"/>
</dbReference>
<dbReference type="InParanoid" id="A0A1Y2E8L1"/>
<feature type="transmembrane region" description="Helical" evidence="5">
    <location>
        <begin position="79"/>
        <end position="99"/>
    </location>
</feature>
<keyword evidence="3 5" id="KW-1133">Transmembrane helix</keyword>
<dbReference type="GeneID" id="63771043"/>
<dbReference type="Gene3D" id="1.20.1740.10">
    <property type="entry name" value="Amino acid/polyamine transporter I"/>
    <property type="match status" value="1"/>
</dbReference>
<accession>A0A1Y2E8L1</accession>